<dbReference type="Proteomes" id="UP001214250">
    <property type="component" value="Chromosome 1"/>
</dbReference>
<dbReference type="EMBL" id="CP117811">
    <property type="protein sequence ID" value="WDE96834.1"/>
    <property type="molecule type" value="Genomic_DNA"/>
</dbReference>
<organism evidence="2 3">
    <name type="scientific">Lentisphaera profundi</name>
    <dbReference type="NCBI Taxonomy" id="1658616"/>
    <lineage>
        <taxon>Bacteria</taxon>
        <taxon>Pseudomonadati</taxon>
        <taxon>Lentisphaerota</taxon>
        <taxon>Lentisphaeria</taxon>
        <taxon>Lentisphaerales</taxon>
        <taxon>Lentisphaeraceae</taxon>
        <taxon>Lentisphaera</taxon>
    </lineage>
</organism>
<proteinExistence type="predicted"/>
<feature type="transmembrane region" description="Helical" evidence="1">
    <location>
        <begin position="7"/>
        <end position="32"/>
    </location>
</feature>
<keyword evidence="1" id="KW-0812">Transmembrane</keyword>
<evidence type="ECO:0000256" key="1">
    <source>
        <dbReference type="SAM" id="Phobius"/>
    </source>
</evidence>
<evidence type="ECO:0000313" key="3">
    <source>
        <dbReference type="Proteomes" id="UP001214250"/>
    </source>
</evidence>
<gene>
    <name evidence="2" type="ORF">PQO03_02520</name>
</gene>
<reference evidence="2 3" key="1">
    <citation type="submission" date="2023-02" db="EMBL/GenBank/DDBJ databases">
        <title>Genome sequence of Lentisphaera profundi SAORIC-696.</title>
        <authorList>
            <person name="Kim e."/>
            <person name="Cho J.-C."/>
            <person name="Choi A."/>
            <person name="Kang I."/>
        </authorList>
    </citation>
    <scope>NUCLEOTIDE SEQUENCE [LARGE SCALE GENOMIC DNA]</scope>
    <source>
        <strain evidence="2 3">SAORIC-696</strain>
    </source>
</reference>
<keyword evidence="1" id="KW-1133">Transmembrane helix</keyword>
<evidence type="ECO:0000313" key="2">
    <source>
        <dbReference type="EMBL" id="WDE96834.1"/>
    </source>
</evidence>
<protein>
    <recommendedName>
        <fullName evidence="4">Beta-lactamase-inhibitor-like PepSY-like domain-containing protein</fullName>
    </recommendedName>
</protein>
<name>A0ABY7VVS2_9BACT</name>
<keyword evidence="1" id="KW-0472">Membrane</keyword>
<keyword evidence="3" id="KW-1185">Reference proteome</keyword>
<evidence type="ECO:0008006" key="4">
    <source>
        <dbReference type="Google" id="ProtNLM"/>
    </source>
</evidence>
<accession>A0ABY7VVS2</accession>
<dbReference type="RefSeq" id="WP_274150899.1">
    <property type="nucleotide sequence ID" value="NZ_CP117811.1"/>
</dbReference>
<sequence>MKILKQIIKWLMIIAISTPFIFIILFIISFSYTPEETAFNQEKVEWLPDTASNINFYEREGFGWIKVYNCHMKKSDFMEFAEQNEWKLAEDKRVHRFMQYKINEEYVVINHSLTYMKIESNNGGTRVIYDIENEKLYVTLSHR</sequence>